<feature type="binding site" evidence="12">
    <location>
        <begin position="153"/>
        <end position="154"/>
    </location>
    <ligand>
        <name>substrate</name>
        <note>ligand shared between dimeric partners</note>
    </ligand>
</feature>
<comment type="pathway">
    <text evidence="1">Secondary metabolite metabolism; methylglyoxal degradation; (R)-lactate from methylglyoxal: step 1/2.</text>
</comment>
<feature type="binding site" evidence="13">
    <location>
        <position position="123"/>
    </location>
    <ligand>
        <name>Zn(2+)</name>
        <dbReference type="ChEBI" id="CHEBI:29105"/>
        <note>ligand shared between dimeric partners</note>
    </ligand>
</feature>
<accession>A0A1X7UAU9</accession>
<feature type="binding site" evidence="12">
    <location>
        <position position="30"/>
    </location>
    <ligand>
        <name>substrate</name>
        <note>ligand shared between dimeric partners</note>
    </ligand>
</feature>
<keyword evidence="16" id="KW-1185">Reference proteome</keyword>
<feature type="domain" description="VOC" evidence="14">
    <location>
        <begin position="27"/>
        <end position="173"/>
    </location>
</feature>
<feature type="binding site" evidence="13">
    <location>
        <position position="169"/>
    </location>
    <ligand>
        <name>Zn(2+)</name>
        <dbReference type="ChEBI" id="CHEBI:29105"/>
        <note>ligand shared between dimeric partners</note>
    </ligand>
</feature>
<feature type="active site" description="Proton donor/acceptor" evidence="11">
    <location>
        <position position="169"/>
    </location>
</feature>
<evidence type="ECO:0000256" key="7">
    <source>
        <dbReference type="ARBA" id="ARBA00030291"/>
    </source>
</evidence>
<evidence type="ECO:0000256" key="12">
    <source>
        <dbReference type="PIRSR" id="PIRSR604361-2"/>
    </source>
</evidence>
<dbReference type="UniPathway" id="UPA00619">
    <property type="reaction ID" value="UER00675"/>
</dbReference>
<dbReference type="InterPro" id="IPR018146">
    <property type="entry name" value="Glyoxalase_1_CS"/>
</dbReference>
<dbReference type="Proteomes" id="UP000007879">
    <property type="component" value="Unassembled WGS sequence"/>
</dbReference>
<evidence type="ECO:0000256" key="6">
    <source>
        <dbReference type="ARBA" id="ARBA00023239"/>
    </source>
</evidence>
<evidence type="ECO:0000313" key="15">
    <source>
        <dbReference type="EnsemblMetazoa" id="Aqu2.1.24890_001"/>
    </source>
</evidence>
<evidence type="ECO:0000256" key="13">
    <source>
        <dbReference type="PIRSR" id="PIRSR604361-3"/>
    </source>
</evidence>
<evidence type="ECO:0000256" key="3">
    <source>
        <dbReference type="ARBA" id="ARBA00012081"/>
    </source>
</evidence>
<sequence>MAASEEVPFPDYLSHCGEPDKSCKDFIMQQTMMRVKDPMKSLDFYTRILGMRLLNRLDFPEMKFSLYFLGYENAEDIPTDKDERHSWTFSRKATIELTHNWGSETDPNVTYHNGNTDPRGFGHIGISVPDVYKACERFEALGVEFVKKPDGGKMKGLAFIKDPDGYWIEVLSPGNKI</sequence>
<feature type="binding site" evidence="12">
    <location>
        <position position="100"/>
    </location>
    <ligand>
        <name>substrate</name>
        <note>ligand shared between dimeric partners</note>
    </ligand>
</feature>
<evidence type="ECO:0000256" key="9">
    <source>
        <dbReference type="ARBA" id="ARBA00032460"/>
    </source>
</evidence>
<dbReference type="GO" id="GO:0004462">
    <property type="term" value="F:lactoylglutathione lyase activity"/>
    <property type="evidence" value="ECO:0007669"/>
    <property type="project" value="UniProtKB-EC"/>
</dbReference>
<dbReference type="NCBIfam" id="TIGR00068">
    <property type="entry name" value="glyox_I"/>
    <property type="match status" value="1"/>
</dbReference>
<proteinExistence type="inferred from homology"/>
<keyword evidence="4 13" id="KW-0479">Metal-binding</keyword>
<protein>
    <recommendedName>
        <fullName evidence="3">lactoylglutathione lyase</fullName>
        <ecNumber evidence="3">4.4.1.5</ecNumber>
    </recommendedName>
    <alternativeName>
        <fullName evidence="8">Aldoketomutase</fullName>
    </alternativeName>
    <alternativeName>
        <fullName evidence="7">Ketone-aldehyde mutase</fullName>
    </alternativeName>
    <alternativeName>
        <fullName evidence="9">Methylglyoxalase</fullName>
    </alternativeName>
    <alternativeName>
        <fullName evidence="10">S-D-lactoylglutathione methylglyoxal lyase</fullName>
    </alternativeName>
</protein>
<evidence type="ECO:0000256" key="2">
    <source>
        <dbReference type="ARBA" id="ARBA00010363"/>
    </source>
</evidence>
<dbReference type="SUPFAM" id="SSF54593">
    <property type="entry name" value="Glyoxalase/Bleomycin resistance protein/Dihydroxybiphenyl dioxygenase"/>
    <property type="match status" value="1"/>
</dbReference>
<comment type="cofactor">
    <cofactor evidence="13">
        <name>Zn(2+)</name>
        <dbReference type="ChEBI" id="CHEBI:29105"/>
    </cofactor>
    <text evidence="13">Binds 1 zinc ion per subunit. In the homodimer, two zinc ions are bound between subunits.</text>
</comment>
<dbReference type="eggNOG" id="KOG2944">
    <property type="taxonomic scope" value="Eukaryota"/>
</dbReference>
<dbReference type="EnsemblMetazoa" id="Aqu2.1.24890_001">
    <property type="protein sequence ID" value="Aqu2.1.24890_001"/>
    <property type="gene ID" value="Aqu2.1.24890"/>
</dbReference>
<dbReference type="InterPro" id="IPR004360">
    <property type="entry name" value="Glyas_Fos-R_dOase_dom"/>
</dbReference>
<dbReference type="PROSITE" id="PS00935">
    <property type="entry name" value="GLYOXALASE_I_2"/>
    <property type="match status" value="1"/>
</dbReference>
<dbReference type="EnsemblMetazoa" id="XM_003388439.3">
    <property type="protein sequence ID" value="XP_003388487.1"/>
    <property type="gene ID" value="LOC100636122"/>
</dbReference>
<name>A0A1X7UAU9_AMPQE</name>
<evidence type="ECO:0000256" key="8">
    <source>
        <dbReference type="ARBA" id="ARBA00030892"/>
    </source>
</evidence>
<dbReference type="PANTHER" id="PTHR10374">
    <property type="entry name" value="LACTOYLGLUTATHIONE LYASE GLYOXALASE I"/>
    <property type="match status" value="1"/>
</dbReference>
<feature type="binding site" evidence="13">
    <location>
        <position position="96"/>
    </location>
    <ligand>
        <name>Zn(2+)</name>
        <dbReference type="ChEBI" id="CHEBI:29105"/>
        <note>ligand shared between dimeric partners</note>
    </ligand>
</feature>
<dbReference type="InterPro" id="IPR004361">
    <property type="entry name" value="Glyoxalase_1"/>
</dbReference>
<organism evidence="15">
    <name type="scientific">Amphimedon queenslandica</name>
    <name type="common">Sponge</name>
    <dbReference type="NCBI Taxonomy" id="400682"/>
    <lineage>
        <taxon>Eukaryota</taxon>
        <taxon>Metazoa</taxon>
        <taxon>Porifera</taxon>
        <taxon>Demospongiae</taxon>
        <taxon>Heteroscleromorpha</taxon>
        <taxon>Haplosclerida</taxon>
        <taxon>Niphatidae</taxon>
        <taxon>Amphimedon</taxon>
    </lineage>
</organism>
<comment type="similarity">
    <text evidence="2">Belongs to the glyoxalase I family.</text>
</comment>
<dbReference type="AlphaFoldDB" id="A0A1X7UAU9"/>
<gene>
    <name evidence="15" type="primary">100636122</name>
</gene>
<reference evidence="16" key="1">
    <citation type="journal article" date="2010" name="Nature">
        <title>The Amphimedon queenslandica genome and the evolution of animal complexity.</title>
        <authorList>
            <person name="Srivastava M."/>
            <person name="Simakov O."/>
            <person name="Chapman J."/>
            <person name="Fahey B."/>
            <person name="Gauthier M.E."/>
            <person name="Mitros T."/>
            <person name="Richards G.S."/>
            <person name="Conaco C."/>
            <person name="Dacre M."/>
            <person name="Hellsten U."/>
            <person name="Larroux C."/>
            <person name="Putnam N.H."/>
            <person name="Stanke M."/>
            <person name="Adamska M."/>
            <person name="Darling A."/>
            <person name="Degnan S.M."/>
            <person name="Oakley T.H."/>
            <person name="Plachetzki D.C."/>
            <person name="Zhai Y."/>
            <person name="Adamski M."/>
            <person name="Calcino A."/>
            <person name="Cummins S.F."/>
            <person name="Goodstein D.M."/>
            <person name="Harris C."/>
            <person name="Jackson D.J."/>
            <person name="Leys S.P."/>
            <person name="Shu S."/>
            <person name="Woodcroft B.J."/>
            <person name="Vervoort M."/>
            <person name="Kosik K.S."/>
            <person name="Manning G."/>
            <person name="Degnan B.M."/>
            <person name="Rokhsar D.S."/>
        </authorList>
    </citation>
    <scope>NUCLEOTIDE SEQUENCE [LARGE SCALE GENOMIC DNA]</scope>
</reference>
<dbReference type="CDD" id="cd07233">
    <property type="entry name" value="GlxI_Zn"/>
    <property type="match status" value="1"/>
</dbReference>
<evidence type="ECO:0000256" key="5">
    <source>
        <dbReference type="ARBA" id="ARBA00022833"/>
    </source>
</evidence>
<dbReference type="Gene3D" id="3.10.180.10">
    <property type="entry name" value="2,3-Dihydroxybiphenyl 1,2-Dioxygenase, domain 1"/>
    <property type="match status" value="1"/>
</dbReference>
<dbReference type="GO" id="GO:0046872">
    <property type="term" value="F:metal ion binding"/>
    <property type="evidence" value="ECO:0007669"/>
    <property type="project" value="UniProtKB-KW"/>
</dbReference>
<dbReference type="InParanoid" id="A0A1X7UAU9"/>
<dbReference type="KEGG" id="aqu:100636122"/>
<evidence type="ECO:0000256" key="11">
    <source>
        <dbReference type="PIRSR" id="PIRSR604361-1"/>
    </source>
</evidence>
<dbReference type="InterPro" id="IPR037523">
    <property type="entry name" value="VOC_core"/>
</dbReference>
<evidence type="ECO:0000313" key="16">
    <source>
        <dbReference type="Proteomes" id="UP000007879"/>
    </source>
</evidence>
<dbReference type="PANTHER" id="PTHR10374:SF30">
    <property type="entry name" value="LACTOYLGLUTATHIONE LYASE"/>
    <property type="match status" value="1"/>
</dbReference>
<feature type="binding site" evidence="12">
    <location>
        <position position="34"/>
    </location>
    <ligand>
        <name>substrate</name>
        <note>ligand shared between dimeric partners</note>
    </ligand>
</feature>
<dbReference type="Pfam" id="PF00903">
    <property type="entry name" value="Glyoxalase"/>
    <property type="match status" value="1"/>
</dbReference>
<dbReference type="OMA" id="WVEIIQP"/>
<feature type="binding site" description="in other chain" evidence="12">
    <location>
        <position position="123"/>
    </location>
    <ligand>
        <name>substrate</name>
        <note>ligand shared between dimeric partners</note>
    </ligand>
</feature>
<dbReference type="OrthoDB" id="16820at2759"/>
<feature type="binding site" evidence="13">
    <location>
        <position position="30"/>
    </location>
    <ligand>
        <name>Zn(2+)</name>
        <dbReference type="ChEBI" id="CHEBI:29105"/>
        <note>ligand shared between dimeric partners</note>
    </ligand>
</feature>
<evidence type="ECO:0000256" key="10">
    <source>
        <dbReference type="ARBA" id="ARBA00033298"/>
    </source>
</evidence>
<evidence type="ECO:0000256" key="4">
    <source>
        <dbReference type="ARBA" id="ARBA00022723"/>
    </source>
</evidence>
<dbReference type="EC" id="4.4.1.5" evidence="3"/>
<keyword evidence="5 13" id="KW-0862">Zinc</keyword>
<feature type="binding site" evidence="12">
    <location>
        <position position="119"/>
    </location>
    <ligand>
        <name>substrate</name>
        <note>ligand shared between dimeric partners</note>
    </ligand>
</feature>
<evidence type="ECO:0000256" key="1">
    <source>
        <dbReference type="ARBA" id="ARBA00005008"/>
    </source>
</evidence>
<reference evidence="15" key="2">
    <citation type="submission" date="2017-05" db="UniProtKB">
        <authorList>
            <consortium name="EnsemblMetazoa"/>
        </authorList>
    </citation>
    <scope>IDENTIFICATION</scope>
</reference>
<evidence type="ECO:0000259" key="14">
    <source>
        <dbReference type="PROSITE" id="PS51819"/>
    </source>
</evidence>
<keyword evidence="6" id="KW-0456">Lyase</keyword>
<dbReference type="STRING" id="400682.A0A1X7UAU9"/>
<dbReference type="FunCoup" id="A0A1X7UAU9">
    <property type="interactions" value="575"/>
</dbReference>
<dbReference type="PROSITE" id="PS51819">
    <property type="entry name" value="VOC"/>
    <property type="match status" value="1"/>
</dbReference>
<dbReference type="InterPro" id="IPR029068">
    <property type="entry name" value="Glyas_Bleomycin-R_OHBP_Dase"/>
</dbReference>